<evidence type="ECO:0000313" key="3">
    <source>
        <dbReference type="EMBL" id="CAB4194048.1"/>
    </source>
</evidence>
<accession>A0A6J5RJZ7</accession>
<proteinExistence type="predicted"/>
<evidence type="ECO:0000313" key="2">
    <source>
        <dbReference type="EMBL" id="CAB4189712.1"/>
    </source>
</evidence>
<evidence type="ECO:0000313" key="1">
    <source>
        <dbReference type="EMBL" id="CAB4176014.1"/>
    </source>
</evidence>
<gene>
    <name evidence="2" type="ORF">UFOVP1208_17</name>
    <name evidence="3" type="ORF">UFOVP1263_5</name>
    <name evidence="1" type="ORF">UFOVP980_6</name>
</gene>
<dbReference type="EMBL" id="LR796933">
    <property type="protein sequence ID" value="CAB4176014.1"/>
    <property type="molecule type" value="Genomic_DNA"/>
</dbReference>
<reference evidence="3" key="1">
    <citation type="submission" date="2020-05" db="EMBL/GenBank/DDBJ databases">
        <authorList>
            <person name="Chiriac C."/>
            <person name="Salcher M."/>
            <person name="Ghai R."/>
            <person name="Kavagutti S V."/>
        </authorList>
    </citation>
    <scope>NUCLEOTIDE SEQUENCE</scope>
</reference>
<dbReference type="EMBL" id="LR797200">
    <property type="protein sequence ID" value="CAB4194048.1"/>
    <property type="molecule type" value="Genomic_DNA"/>
</dbReference>
<protein>
    <submittedName>
        <fullName evidence="3">Uncharacterized protein</fullName>
    </submittedName>
</protein>
<dbReference type="EMBL" id="LR797139">
    <property type="protein sequence ID" value="CAB4189712.1"/>
    <property type="molecule type" value="Genomic_DNA"/>
</dbReference>
<sequence>MPYTDLFNEALDDLATKLDLVANLVVVTDPRNIKPPCVLIGAPTFTTPSMNNKFVRLEFPLQLFALGPGNLDALRSLFDLCAKVFSAGVAITDGRPTTIEVGNALMPAYELTATMEARA</sequence>
<name>A0A6J5RJZ7_9CAUD</name>
<organism evidence="3">
    <name type="scientific">uncultured Caudovirales phage</name>
    <dbReference type="NCBI Taxonomy" id="2100421"/>
    <lineage>
        <taxon>Viruses</taxon>
        <taxon>Duplodnaviria</taxon>
        <taxon>Heunggongvirae</taxon>
        <taxon>Uroviricota</taxon>
        <taxon>Caudoviricetes</taxon>
        <taxon>Peduoviridae</taxon>
        <taxon>Maltschvirus</taxon>
        <taxon>Maltschvirus maltsch</taxon>
    </lineage>
</organism>